<feature type="chain" id="PRO_5043552020" description="C1q domain-containing protein" evidence="5">
    <location>
        <begin position="20"/>
        <end position="337"/>
    </location>
</feature>
<comment type="caution">
    <text evidence="6">The sequence shown here is derived from an EMBL/GenBank/DDBJ whole genome shotgun (WGS) entry which is preliminary data.</text>
</comment>
<evidence type="ECO:0000256" key="5">
    <source>
        <dbReference type="SAM" id="SignalP"/>
    </source>
</evidence>
<evidence type="ECO:0000313" key="7">
    <source>
        <dbReference type="Proteomes" id="UP000827092"/>
    </source>
</evidence>
<evidence type="ECO:0008006" key="8">
    <source>
        <dbReference type="Google" id="ProtNLM"/>
    </source>
</evidence>
<dbReference type="PANTHER" id="PTHR24019">
    <property type="entry name" value="ADIPOLIN"/>
    <property type="match status" value="1"/>
</dbReference>
<dbReference type="GO" id="GO:0005179">
    <property type="term" value="F:hormone activity"/>
    <property type="evidence" value="ECO:0007669"/>
    <property type="project" value="TreeGrafter"/>
</dbReference>
<feature type="compositionally biased region" description="Basic and acidic residues" evidence="4">
    <location>
        <begin position="23"/>
        <end position="38"/>
    </location>
</feature>
<proteinExistence type="predicted"/>
<keyword evidence="2" id="KW-0964">Secreted</keyword>
<keyword evidence="7" id="KW-1185">Reference proteome</keyword>
<gene>
    <name evidence="6" type="ORF">JTE90_026812</name>
</gene>
<feature type="region of interest" description="Disordered" evidence="4">
    <location>
        <begin position="80"/>
        <end position="121"/>
    </location>
</feature>
<dbReference type="GO" id="GO:0005615">
    <property type="term" value="C:extracellular space"/>
    <property type="evidence" value="ECO:0007669"/>
    <property type="project" value="TreeGrafter"/>
</dbReference>
<feature type="signal peptide" evidence="5">
    <location>
        <begin position="1"/>
        <end position="19"/>
    </location>
</feature>
<evidence type="ECO:0000256" key="2">
    <source>
        <dbReference type="ARBA" id="ARBA00022525"/>
    </source>
</evidence>
<dbReference type="EMBL" id="JAFNEN010000152">
    <property type="protein sequence ID" value="KAG8191777.1"/>
    <property type="molecule type" value="Genomic_DNA"/>
</dbReference>
<reference evidence="6 7" key="1">
    <citation type="journal article" date="2022" name="Nat. Ecol. Evol.">
        <title>A masculinizing supergene underlies an exaggerated male reproductive morph in a spider.</title>
        <authorList>
            <person name="Hendrickx F."/>
            <person name="De Corte Z."/>
            <person name="Sonet G."/>
            <person name="Van Belleghem S.M."/>
            <person name="Kostlbacher S."/>
            <person name="Vangestel C."/>
        </authorList>
    </citation>
    <scope>NUCLEOTIDE SEQUENCE [LARGE SCALE GENOMIC DNA]</scope>
    <source>
        <strain evidence="6">W744_W776</strain>
    </source>
</reference>
<dbReference type="AlphaFoldDB" id="A0AAV6V6I0"/>
<name>A0AAV6V6I0_9ARAC</name>
<evidence type="ECO:0000256" key="3">
    <source>
        <dbReference type="ARBA" id="ARBA00022729"/>
    </source>
</evidence>
<feature type="region of interest" description="Disordered" evidence="4">
    <location>
        <begin position="23"/>
        <end position="43"/>
    </location>
</feature>
<dbReference type="PANTHER" id="PTHR24019:SF5">
    <property type="entry name" value="ADIPOLIN"/>
    <property type="match status" value="1"/>
</dbReference>
<evidence type="ECO:0000256" key="1">
    <source>
        <dbReference type="ARBA" id="ARBA00004613"/>
    </source>
</evidence>
<keyword evidence="3 5" id="KW-0732">Signal</keyword>
<evidence type="ECO:0000313" key="6">
    <source>
        <dbReference type="EMBL" id="KAG8191777.1"/>
    </source>
</evidence>
<dbReference type="Proteomes" id="UP000827092">
    <property type="component" value="Unassembled WGS sequence"/>
</dbReference>
<protein>
    <recommendedName>
        <fullName evidence="8">C1q domain-containing protein</fullName>
    </recommendedName>
</protein>
<sequence>MKVLVIVSMCVVFCLVADGKRRNEEEAANAKRNTRDRWGLNPALQRTSLPVRSGINPTGRRVDRNFAEFSWKSFQLSNNLNERKERKKKKAMRQLRAGAFSPRGSIGPPGPRGPMGPTGPKGANITKEEMFEEFRLMINELTQRKLLVGADPRCTELCVSTLAGNSTGPVAQASLFDQDVLVPKIASSFMWQLREYTKVPKHSKMALDEFKQSNKPGAYGREPGDSKANTGRFVAPRTGFYHFSVRLHLHMPHMDSGSPPPPDQLFSVALTVDGVGGSDLMLETLSGFGPGEKMTVTVNGMVYLKVNEYVCVVIDNPSKYDFDIYDGSQFSGYLMGV</sequence>
<comment type="subcellular location">
    <subcellularLocation>
        <location evidence="1">Secreted</location>
    </subcellularLocation>
</comment>
<dbReference type="Gene3D" id="1.20.5.320">
    <property type="entry name" value="6-Phosphogluconate Dehydrogenase, domain 3"/>
    <property type="match status" value="1"/>
</dbReference>
<accession>A0AAV6V6I0</accession>
<dbReference type="InterPro" id="IPR052136">
    <property type="entry name" value="Adipolin/Erythroferrone-rel"/>
</dbReference>
<dbReference type="Gene3D" id="2.60.120.40">
    <property type="match status" value="1"/>
</dbReference>
<dbReference type="InterPro" id="IPR008983">
    <property type="entry name" value="Tumour_necrosis_fac-like_dom"/>
</dbReference>
<evidence type="ECO:0000256" key="4">
    <source>
        <dbReference type="SAM" id="MobiDB-lite"/>
    </source>
</evidence>
<dbReference type="SUPFAM" id="SSF49842">
    <property type="entry name" value="TNF-like"/>
    <property type="match status" value="1"/>
</dbReference>
<organism evidence="6 7">
    <name type="scientific">Oedothorax gibbosus</name>
    <dbReference type="NCBI Taxonomy" id="931172"/>
    <lineage>
        <taxon>Eukaryota</taxon>
        <taxon>Metazoa</taxon>
        <taxon>Ecdysozoa</taxon>
        <taxon>Arthropoda</taxon>
        <taxon>Chelicerata</taxon>
        <taxon>Arachnida</taxon>
        <taxon>Araneae</taxon>
        <taxon>Araneomorphae</taxon>
        <taxon>Entelegynae</taxon>
        <taxon>Araneoidea</taxon>
        <taxon>Linyphiidae</taxon>
        <taxon>Erigoninae</taxon>
        <taxon>Oedothorax</taxon>
    </lineage>
</organism>